<evidence type="ECO:0000259" key="3">
    <source>
        <dbReference type="Pfam" id="PF23598"/>
    </source>
</evidence>
<keyword evidence="2" id="KW-0677">Repeat</keyword>
<reference evidence="5" key="1">
    <citation type="submission" date="2013-01" db="EMBL/GenBank/DDBJ databases">
        <title>Draft Genome Sequence of a Mulberry Tree, Morus notabilis C.K. Schneid.</title>
        <authorList>
            <person name="He N."/>
            <person name="Zhao S."/>
        </authorList>
    </citation>
    <scope>NUCLEOTIDE SEQUENCE</scope>
</reference>
<dbReference type="eggNOG" id="KOG0472">
    <property type="taxonomic scope" value="Eukaryota"/>
</dbReference>
<keyword evidence="1" id="KW-0433">Leucine-rich repeat</keyword>
<dbReference type="FunFam" id="3.80.10.10:FF:001164">
    <property type="entry name" value="GH01279p"/>
    <property type="match status" value="1"/>
</dbReference>
<evidence type="ECO:0000256" key="2">
    <source>
        <dbReference type="ARBA" id="ARBA00022737"/>
    </source>
</evidence>
<sequence>MDRLLKAARASGSLNLSNRSLRDVPNEVYRSLDAVGDDEKWWEAVELQKLILAHNDIEVLKEDLRNLAQLTVFNVSHNKLTVLPSAIGELPMLKSLDVSFNSIQHLPEEIGSATSLVKFDCSNNQLKKLPSSLGRCTCLSEFKVSNNSITSFPEDMANCSKMMKLDVEGNKLTVLSETLIASWNMLTELNASKNLLSSIPDNIGSLSHLIRLDLHQNRISAVPPSIMGCGSLAEFYMGSNALATLPAEMGALSHLGTLDLHSNQLKEYPVEACKLRLSVLDLSNNSLSGLPPELGKMTILRKLLLTGNPLRTLRSSLVSGPTQALLKYLRSRLPQSQESEATTTTKDDVIAMASRLSITSKELSLEGLDLSAVPAKVWESGEIIKVDLSRNSIQELPVELSSCTSLQTLVLSRNQFKEWPGSIFKSLPNLVCLKLDSNPLKQIPSNGFKAVPMLQVLDLSCNAASLPEQPAFSSLPHLQELYLRQMHLHEVPSDILSLQNLRILDLSRNSLQSIPVGKGKLSHLLGTGPKEGDAGFEAWDEEDSMIMSWLWNSMTPEISDTFMFLPTAKAIWDAAHGTYSKVRDAALIYEIKIKTAASKQGSKTVTEYANFLQNQWQELDYYRVIDLKCSDCAGAVKRLIERDRVYDFLAGLNPEFDLIRIQILGKLEIPSLEEAIALIRSEESRR</sequence>
<proteinExistence type="predicted"/>
<dbReference type="PROSITE" id="PS51450">
    <property type="entry name" value="LRR"/>
    <property type="match status" value="2"/>
</dbReference>
<accession>W9RJG9</accession>
<dbReference type="InterPro" id="IPR055414">
    <property type="entry name" value="LRR_R13L4/SHOC2-like"/>
</dbReference>
<dbReference type="EMBL" id="KE344715">
    <property type="protein sequence ID" value="EXB76304.1"/>
    <property type="molecule type" value="Genomic_DNA"/>
</dbReference>
<dbReference type="AlphaFoldDB" id="W9RJG9"/>
<dbReference type="STRING" id="981085.W9RJG9"/>
<dbReference type="PANTHER" id="PTHR48051">
    <property type="match status" value="1"/>
</dbReference>
<dbReference type="SMART" id="SM00364">
    <property type="entry name" value="LRR_BAC"/>
    <property type="match status" value="7"/>
</dbReference>
<dbReference type="PRINTS" id="PR00019">
    <property type="entry name" value="LEURICHRPT"/>
</dbReference>
<dbReference type="Pfam" id="PF13855">
    <property type="entry name" value="LRR_8"/>
    <property type="match status" value="2"/>
</dbReference>
<dbReference type="InterPro" id="IPR003591">
    <property type="entry name" value="Leu-rich_rpt_typical-subtyp"/>
</dbReference>
<dbReference type="Gene3D" id="3.80.10.10">
    <property type="entry name" value="Ribonuclease Inhibitor"/>
    <property type="match status" value="4"/>
</dbReference>
<evidence type="ECO:0000313" key="5">
    <source>
        <dbReference type="Proteomes" id="UP000030645"/>
    </source>
</evidence>
<dbReference type="InterPro" id="IPR001611">
    <property type="entry name" value="Leu-rich_rpt"/>
</dbReference>
<dbReference type="PANTHER" id="PTHR48051:SF1">
    <property type="entry name" value="RAS SUPPRESSOR PROTEIN 1"/>
    <property type="match status" value="1"/>
</dbReference>
<dbReference type="eggNOG" id="KOG0017">
    <property type="taxonomic scope" value="Eukaryota"/>
</dbReference>
<keyword evidence="5" id="KW-1185">Reference proteome</keyword>
<dbReference type="Pfam" id="PF00560">
    <property type="entry name" value="LRR_1"/>
    <property type="match status" value="1"/>
</dbReference>
<gene>
    <name evidence="4" type="ORF">L484_025662</name>
</gene>
<evidence type="ECO:0000256" key="1">
    <source>
        <dbReference type="ARBA" id="ARBA00022614"/>
    </source>
</evidence>
<dbReference type="SUPFAM" id="SSF52058">
    <property type="entry name" value="L domain-like"/>
    <property type="match status" value="2"/>
</dbReference>
<evidence type="ECO:0000313" key="4">
    <source>
        <dbReference type="EMBL" id="EXB76304.1"/>
    </source>
</evidence>
<feature type="domain" description="Disease resistance R13L4/SHOC-2-like LRR" evidence="3">
    <location>
        <begin position="62"/>
        <end position="189"/>
    </location>
</feature>
<dbReference type="SMART" id="SM00369">
    <property type="entry name" value="LRR_TYP"/>
    <property type="match status" value="12"/>
</dbReference>
<dbReference type="GO" id="GO:0005737">
    <property type="term" value="C:cytoplasm"/>
    <property type="evidence" value="ECO:0007669"/>
    <property type="project" value="TreeGrafter"/>
</dbReference>
<dbReference type="InterPro" id="IPR032675">
    <property type="entry name" value="LRR_dom_sf"/>
</dbReference>
<organism evidence="4 5">
    <name type="scientific">Morus notabilis</name>
    <dbReference type="NCBI Taxonomy" id="981085"/>
    <lineage>
        <taxon>Eukaryota</taxon>
        <taxon>Viridiplantae</taxon>
        <taxon>Streptophyta</taxon>
        <taxon>Embryophyta</taxon>
        <taxon>Tracheophyta</taxon>
        <taxon>Spermatophyta</taxon>
        <taxon>Magnoliopsida</taxon>
        <taxon>eudicotyledons</taxon>
        <taxon>Gunneridae</taxon>
        <taxon>Pentapetalae</taxon>
        <taxon>rosids</taxon>
        <taxon>fabids</taxon>
        <taxon>Rosales</taxon>
        <taxon>Moraceae</taxon>
        <taxon>Moreae</taxon>
        <taxon>Morus</taxon>
    </lineage>
</organism>
<dbReference type="Proteomes" id="UP000030645">
    <property type="component" value="Unassembled WGS sequence"/>
</dbReference>
<protein>
    <submittedName>
        <fullName evidence="4">Leucine-rich repeat-containing protein 40</fullName>
    </submittedName>
</protein>
<dbReference type="InterPro" id="IPR050216">
    <property type="entry name" value="LRR_domain-containing"/>
</dbReference>
<dbReference type="FunFam" id="3.80.10.10:FF:000116">
    <property type="entry name" value="Leucine-rich repeat-containing protein 40"/>
    <property type="match status" value="1"/>
</dbReference>
<name>W9RJG9_9ROSA</name>
<dbReference type="Pfam" id="PF23598">
    <property type="entry name" value="LRR_14"/>
    <property type="match status" value="1"/>
</dbReference>